<dbReference type="PANTHER" id="PTHR35186:SF4">
    <property type="entry name" value="PRION-INHIBITION AND PROPAGATION HELO DOMAIN-CONTAINING PROTEIN"/>
    <property type="match status" value="1"/>
</dbReference>
<reference evidence="1 2" key="1">
    <citation type="journal article" date="2018" name="Sci. Rep.">
        <title>Comparative genomics provides insights into the lifestyle and reveals functional heterogeneity of dark septate endophytic fungi.</title>
        <authorList>
            <person name="Knapp D.G."/>
            <person name="Nemeth J.B."/>
            <person name="Barry K."/>
            <person name="Hainaut M."/>
            <person name="Henrissat B."/>
            <person name="Johnson J."/>
            <person name="Kuo A."/>
            <person name="Lim J.H.P."/>
            <person name="Lipzen A."/>
            <person name="Nolan M."/>
            <person name="Ohm R.A."/>
            <person name="Tamas L."/>
            <person name="Grigoriev I.V."/>
            <person name="Spatafora J.W."/>
            <person name="Nagy L.G."/>
            <person name="Kovacs G.M."/>
        </authorList>
    </citation>
    <scope>NUCLEOTIDE SEQUENCE [LARGE SCALE GENOMIC DNA]</scope>
    <source>
        <strain evidence="1 2">DSE2036</strain>
    </source>
</reference>
<organism evidence="1 2">
    <name type="scientific">Periconia macrospinosa</name>
    <dbReference type="NCBI Taxonomy" id="97972"/>
    <lineage>
        <taxon>Eukaryota</taxon>
        <taxon>Fungi</taxon>
        <taxon>Dikarya</taxon>
        <taxon>Ascomycota</taxon>
        <taxon>Pezizomycotina</taxon>
        <taxon>Dothideomycetes</taxon>
        <taxon>Pleosporomycetidae</taxon>
        <taxon>Pleosporales</taxon>
        <taxon>Massarineae</taxon>
        <taxon>Periconiaceae</taxon>
        <taxon>Periconia</taxon>
    </lineage>
</organism>
<gene>
    <name evidence="1" type="ORF">DM02DRAFT_717011</name>
</gene>
<evidence type="ECO:0000313" key="1">
    <source>
        <dbReference type="EMBL" id="PVI03074.1"/>
    </source>
</evidence>
<dbReference type="STRING" id="97972.A0A2V1E0B6"/>
<accession>A0A2V1E0B6</accession>
<dbReference type="PANTHER" id="PTHR35186">
    <property type="entry name" value="ANK_REP_REGION DOMAIN-CONTAINING PROTEIN"/>
    <property type="match status" value="1"/>
</dbReference>
<sequence length="630" mass="71029">MSGIEVAGLVFGVLPILMKAVKSYSAVSQTFHDFRHYSKEVKLIHIQFRVHHGIFMNECKLFLCLIEDENGAKIMLEDNEDRRWISKDLNDRFNEVLKENIELFRSIIEAAKEVIDSIEEDLERFDVIVEQKSQSESIRATIKRLRNATKISLDKSKYEKSLSSLRNWNSELSQLRGHISAFQQNRSSTNKCKGYSSLPSHIKSIRMASQNLHEALSSAWCCGDLTHNGHYAKLYVEAEVESEVRLDLAISYNQETPRCSSANAAEPPILLYVQTISMDTASNHTITSEATSSTTHKLKKKASSDLCQETVFKRKKKKRVHFSDSSTTHCSSGPSISHVVATASSLTQPSPQPSLSQMNLCQTKNICHYLMQNLQVCNQPSNSRCLGYLDSPEMYRHIFYLQEKNKLPSPNKKNVSASAASDESFILSIYQAMMQESDDGLCIVNQLKLAHKATLAILQFNNTPWLHERWSLKDLSYFGTRKLFNEDSLKTLHLSSHIAPTAKLDSFGLMEGVECATAAGKADAVPIATEDEIYGINNATLFCLGVALLEIAHWKPIEHHNLTRDANPIITARRLAARPSLLGPRYQDIARKCLQCNFGFGTDLEKKELQEAVHRDVICQLEQMIELLSL</sequence>
<name>A0A2V1E0B6_9PLEO</name>
<evidence type="ECO:0000313" key="2">
    <source>
        <dbReference type="Proteomes" id="UP000244855"/>
    </source>
</evidence>
<dbReference type="Proteomes" id="UP000244855">
    <property type="component" value="Unassembled WGS sequence"/>
</dbReference>
<dbReference type="EMBL" id="KZ805335">
    <property type="protein sequence ID" value="PVI03074.1"/>
    <property type="molecule type" value="Genomic_DNA"/>
</dbReference>
<keyword evidence="2" id="KW-1185">Reference proteome</keyword>
<proteinExistence type="predicted"/>
<dbReference type="OrthoDB" id="5331891at2759"/>
<dbReference type="AlphaFoldDB" id="A0A2V1E0B6"/>
<evidence type="ECO:0008006" key="3">
    <source>
        <dbReference type="Google" id="ProtNLM"/>
    </source>
</evidence>
<protein>
    <recommendedName>
        <fullName evidence="3">Prion-inhibition and propagation HeLo domain-containing protein</fullName>
    </recommendedName>
</protein>